<evidence type="ECO:0000256" key="1">
    <source>
        <dbReference type="SAM" id="Phobius"/>
    </source>
</evidence>
<feature type="transmembrane region" description="Helical" evidence="1">
    <location>
        <begin position="444"/>
        <end position="466"/>
    </location>
</feature>
<gene>
    <name evidence="2" type="ORF">SAMN02745121_07894</name>
</gene>
<reference evidence="3" key="1">
    <citation type="submission" date="2016-10" db="EMBL/GenBank/DDBJ databases">
        <authorList>
            <person name="Varghese N."/>
            <person name="Submissions S."/>
        </authorList>
    </citation>
    <scope>NUCLEOTIDE SEQUENCE [LARGE SCALE GENOMIC DNA]</scope>
    <source>
        <strain evidence="3">ATCC 25963</strain>
    </source>
</reference>
<protein>
    <submittedName>
        <fullName evidence="2">Uncharacterized protein</fullName>
    </submittedName>
</protein>
<name>A0A1I2HEX6_9BACT</name>
<keyword evidence="1" id="KW-0812">Transmembrane</keyword>
<evidence type="ECO:0000313" key="3">
    <source>
        <dbReference type="Proteomes" id="UP000199400"/>
    </source>
</evidence>
<dbReference type="AlphaFoldDB" id="A0A1I2HEX6"/>
<keyword evidence="1" id="KW-0472">Membrane</keyword>
<dbReference type="Proteomes" id="UP000199400">
    <property type="component" value="Unassembled WGS sequence"/>
</dbReference>
<organism evidence="2 3">
    <name type="scientific">Nannocystis exedens</name>
    <dbReference type="NCBI Taxonomy" id="54"/>
    <lineage>
        <taxon>Bacteria</taxon>
        <taxon>Pseudomonadati</taxon>
        <taxon>Myxococcota</taxon>
        <taxon>Polyangia</taxon>
        <taxon>Nannocystales</taxon>
        <taxon>Nannocystaceae</taxon>
        <taxon>Nannocystis</taxon>
    </lineage>
</organism>
<proteinExistence type="predicted"/>
<feature type="transmembrane region" description="Helical" evidence="1">
    <location>
        <begin position="493"/>
        <end position="514"/>
    </location>
</feature>
<accession>A0A1I2HEX6</accession>
<feature type="transmembrane region" description="Helical" evidence="1">
    <location>
        <begin position="337"/>
        <end position="358"/>
    </location>
</feature>
<dbReference type="STRING" id="54.SAMN02745121_07894"/>
<evidence type="ECO:0000313" key="2">
    <source>
        <dbReference type="EMBL" id="SFF27860.1"/>
    </source>
</evidence>
<sequence length="546" mass="57639">MRSIRPAVTIAADSWTVGVVLALVVAGLPPPVRAAQPVSDAGPVEVVAAAQVEVAVSGPPPELAAPPGAALGQAQQLEASGRFAEAAQIYEAQWQTTADARFLYHAAVARSRAEHHAIALRLLHECLRVMSAAGPLPEAVRRHLEVARERELQATVRVQLQVIEGTQPVPASTLAAARISLRRLGLAGEPVPGNSFEWVGRPADGLHLDRGRWQIDVEVPGYAPARLVAEAAPSWSLQVQRRKVVVDLRFSPERALRGAQLKLRALDHVSPFAVERPLAGPTATVTLTPGLWQLHVRARRHKADAQLSIRPGQPPIDVALARLRPVDDQQLQRAPKLLLGIFGGFAATYVTGIGLLVASANREKRAERRDAAAYEEAGVEPGATGEIDPAAAAAIEATYPAAQLHRDLERAGRLHTAGGVVAGASIGAILTMLPPALRGKRRALVLELGLGGMLLAGGGGWLAFALSQQERLLADPDLRVSPAGLERREGQRVAASLFTGVGAGLVLFSGIALAHDAADRRKRARAFAAAPWAAPGLAGWSIAGRF</sequence>
<keyword evidence="1" id="KW-1133">Transmembrane helix</keyword>
<dbReference type="RefSeq" id="WP_096326240.1">
    <property type="nucleotide sequence ID" value="NZ_FOMX01000041.1"/>
</dbReference>
<keyword evidence="3" id="KW-1185">Reference proteome</keyword>
<dbReference type="EMBL" id="FOMX01000041">
    <property type="protein sequence ID" value="SFF27860.1"/>
    <property type="molecule type" value="Genomic_DNA"/>
</dbReference>